<evidence type="ECO:0000313" key="3">
    <source>
        <dbReference type="Proteomes" id="UP000324159"/>
    </source>
</evidence>
<protein>
    <submittedName>
        <fullName evidence="2">Uncharacterized protein</fullName>
    </submittedName>
</protein>
<sequence length="34" mass="3706">MENFIFALLNVNHRNIVTGVAFGSLVVAALAFTR</sequence>
<proteinExistence type="predicted"/>
<evidence type="ECO:0000256" key="1">
    <source>
        <dbReference type="SAM" id="Phobius"/>
    </source>
</evidence>
<feature type="transmembrane region" description="Helical" evidence="1">
    <location>
        <begin position="16"/>
        <end position="33"/>
    </location>
</feature>
<dbReference type="AlphaFoldDB" id="A0A5D3WJH9"/>
<name>A0A5D3WJH9_9BACT</name>
<keyword evidence="1" id="KW-0472">Membrane</keyword>
<keyword evidence="3" id="KW-1185">Reference proteome</keyword>
<evidence type="ECO:0000313" key="2">
    <source>
        <dbReference type="EMBL" id="TYO96744.1"/>
    </source>
</evidence>
<dbReference type="EMBL" id="VNIB01000012">
    <property type="protein sequence ID" value="TYO96744.1"/>
    <property type="molecule type" value="Genomic_DNA"/>
</dbReference>
<keyword evidence="1" id="KW-1133">Transmembrane helix</keyword>
<dbReference type="Proteomes" id="UP000324159">
    <property type="component" value="Unassembled WGS sequence"/>
</dbReference>
<keyword evidence="1" id="KW-0812">Transmembrane</keyword>
<reference evidence="2 3" key="1">
    <citation type="submission" date="2019-07" db="EMBL/GenBank/DDBJ databases">
        <title>Genomic Encyclopedia of Type Strains, Phase IV (KMG-IV): sequencing the most valuable type-strain genomes for metagenomic binning, comparative biology and taxonomic classification.</title>
        <authorList>
            <person name="Goeker M."/>
        </authorList>
    </citation>
    <scope>NUCLEOTIDE SEQUENCE [LARGE SCALE GENOMIC DNA]</scope>
    <source>
        <strain evidence="2 3">SS015</strain>
    </source>
</reference>
<accession>A0A5D3WJH9</accession>
<organism evidence="2 3">
    <name type="scientific">Geothermobacter ehrlichii</name>
    <dbReference type="NCBI Taxonomy" id="213224"/>
    <lineage>
        <taxon>Bacteria</taxon>
        <taxon>Pseudomonadati</taxon>
        <taxon>Thermodesulfobacteriota</taxon>
        <taxon>Desulfuromonadia</taxon>
        <taxon>Desulfuromonadales</taxon>
        <taxon>Geothermobacteraceae</taxon>
        <taxon>Geothermobacter</taxon>
    </lineage>
</organism>
<comment type="caution">
    <text evidence="2">The sequence shown here is derived from an EMBL/GenBank/DDBJ whole genome shotgun (WGS) entry which is preliminary data.</text>
</comment>
<gene>
    <name evidence="2" type="ORF">EDC39_11232</name>
</gene>